<keyword evidence="2" id="KW-1185">Reference proteome</keyword>
<dbReference type="Proteomes" id="UP001558613">
    <property type="component" value="Unassembled WGS sequence"/>
</dbReference>
<gene>
    <name evidence="1" type="ORF">QQF64_003512</name>
</gene>
<evidence type="ECO:0000313" key="1">
    <source>
        <dbReference type="EMBL" id="KAL1265485.1"/>
    </source>
</evidence>
<comment type="caution">
    <text evidence="1">The sequence shown here is derived from an EMBL/GenBank/DDBJ whole genome shotgun (WGS) entry which is preliminary data.</text>
</comment>
<organism evidence="1 2">
    <name type="scientific">Cirrhinus molitorella</name>
    <name type="common">mud carp</name>
    <dbReference type="NCBI Taxonomy" id="172907"/>
    <lineage>
        <taxon>Eukaryota</taxon>
        <taxon>Metazoa</taxon>
        <taxon>Chordata</taxon>
        <taxon>Craniata</taxon>
        <taxon>Vertebrata</taxon>
        <taxon>Euteleostomi</taxon>
        <taxon>Actinopterygii</taxon>
        <taxon>Neopterygii</taxon>
        <taxon>Teleostei</taxon>
        <taxon>Ostariophysi</taxon>
        <taxon>Cypriniformes</taxon>
        <taxon>Cyprinidae</taxon>
        <taxon>Labeoninae</taxon>
        <taxon>Labeonini</taxon>
        <taxon>Cirrhinus</taxon>
    </lineage>
</organism>
<dbReference type="EMBL" id="JAYMGO010000011">
    <property type="protein sequence ID" value="KAL1265485.1"/>
    <property type="molecule type" value="Genomic_DNA"/>
</dbReference>
<protein>
    <submittedName>
        <fullName evidence="1">Uncharacterized protein</fullName>
    </submittedName>
</protein>
<reference evidence="1 2" key="1">
    <citation type="submission" date="2023-09" db="EMBL/GenBank/DDBJ databases">
        <authorList>
            <person name="Wang M."/>
        </authorList>
    </citation>
    <scope>NUCLEOTIDE SEQUENCE [LARGE SCALE GENOMIC DNA]</scope>
    <source>
        <strain evidence="1">GT-2023</strain>
        <tissue evidence="1">Liver</tissue>
    </source>
</reference>
<accession>A0ABR3MLI7</accession>
<sequence length="68" mass="7381">MNESFSTNESKRALHQPPLTAASCKGAVREKVELLEPVHSTLHLQLVVSSVGKKEVVVLLTEEQVVGT</sequence>
<evidence type="ECO:0000313" key="2">
    <source>
        <dbReference type="Proteomes" id="UP001558613"/>
    </source>
</evidence>
<name>A0ABR3MLI7_9TELE</name>
<proteinExistence type="predicted"/>